<comment type="caution">
    <text evidence="3">The sequence shown here is derived from an EMBL/GenBank/DDBJ whole genome shotgun (WGS) entry which is preliminary data.</text>
</comment>
<dbReference type="InterPro" id="IPR048846">
    <property type="entry name" value="PaaX-like_central"/>
</dbReference>
<dbReference type="Pfam" id="PF20803">
    <property type="entry name" value="PaaX_M"/>
    <property type="match status" value="1"/>
</dbReference>
<sequence>MQLTELKRNGLIKNPQRGIYEMTKDGVTDIDSLEEKVVEINSINFTYTLVTTSFSGNGSFLRQQIRAHLLRLGFGAMENGTYLAIGNRTEQLQLLLQDHPDLIRVFNVTEINPTLNRDSVNDIWGLDSISTKLSEMDKNFETNFKQTNLSQLTNLELLHQYLTLIDQVSEYYTTDPMLPKQLIGSDWIGYKLLRSYIQYGINIIKSVNQDEELSQFFDYQVITNNQK</sequence>
<dbReference type="PATRIC" id="fig|480391.4.peg.1060"/>
<evidence type="ECO:0000313" key="4">
    <source>
        <dbReference type="Proteomes" id="UP000051249"/>
    </source>
</evidence>
<proteinExistence type="predicted"/>
<feature type="domain" description="Transcriptional repressor PaaX-like C-terminal" evidence="1">
    <location>
        <begin position="124"/>
        <end position="193"/>
    </location>
</feature>
<protein>
    <submittedName>
        <fullName evidence="3">Uncharacterized protein</fullName>
    </submittedName>
</protein>
<accession>A0A0R2NCM0</accession>
<dbReference type="RefSeq" id="WP_057800227.1">
    <property type="nucleotide sequence ID" value="NZ_BJZZ01000032.1"/>
</dbReference>
<gene>
    <name evidence="3" type="ORF">IV88_GL001044</name>
</gene>
<dbReference type="PANTHER" id="PTHR30319:SF1">
    <property type="entry name" value="TRANSCRIPTIONAL REPRESSOR PAAX"/>
    <property type="match status" value="1"/>
</dbReference>
<evidence type="ECO:0000313" key="3">
    <source>
        <dbReference type="EMBL" id="KRO23068.1"/>
    </source>
</evidence>
<reference evidence="3 4" key="1">
    <citation type="journal article" date="2015" name="Genome Announc.">
        <title>Expanding the biotechnology potential of lactobacilli through comparative genomics of 213 strains and associated genera.</title>
        <authorList>
            <person name="Sun Z."/>
            <person name="Harris H.M."/>
            <person name="McCann A."/>
            <person name="Guo C."/>
            <person name="Argimon S."/>
            <person name="Zhang W."/>
            <person name="Yang X."/>
            <person name="Jeffery I.B."/>
            <person name="Cooney J.C."/>
            <person name="Kagawa T.F."/>
            <person name="Liu W."/>
            <person name="Song Y."/>
            <person name="Salvetti E."/>
            <person name="Wrobel A."/>
            <person name="Rasinkangas P."/>
            <person name="Parkhill J."/>
            <person name="Rea M.C."/>
            <person name="O'Sullivan O."/>
            <person name="Ritari J."/>
            <person name="Douillard F.P."/>
            <person name="Paul Ross R."/>
            <person name="Yang R."/>
            <person name="Briner A.E."/>
            <person name="Felis G.E."/>
            <person name="de Vos W.M."/>
            <person name="Barrangou R."/>
            <person name="Klaenhammer T.R."/>
            <person name="Caufield P.W."/>
            <person name="Cui Y."/>
            <person name="Zhang H."/>
            <person name="O'Toole P.W."/>
        </authorList>
    </citation>
    <scope>NUCLEOTIDE SEQUENCE [LARGE SCALE GENOMIC DNA]</scope>
    <source>
        <strain evidence="3 4">DSM 23026</strain>
    </source>
</reference>
<keyword evidence="4" id="KW-1185">Reference proteome</keyword>
<dbReference type="PANTHER" id="PTHR30319">
    <property type="entry name" value="PHENYLACETIC ACID REGULATOR-RELATED TRANSCRIPTIONAL REPRESSOR"/>
    <property type="match status" value="1"/>
</dbReference>
<evidence type="ECO:0000259" key="2">
    <source>
        <dbReference type="Pfam" id="PF20803"/>
    </source>
</evidence>
<dbReference type="Proteomes" id="UP000051249">
    <property type="component" value="Unassembled WGS sequence"/>
</dbReference>
<dbReference type="GO" id="GO:0006351">
    <property type="term" value="P:DNA-templated transcription"/>
    <property type="evidence" value="ECO:0007669"/>
    <property type="project" value="TreeGrafter"/>
</dbReference>
<name>A0A0R2NCM0_9LACO</name>
<dbReference type="EMBL" id="JQCQ01000032">
    <property type="protein sequence ID" value="KRO23068.1"/>
    <property type="molecule type" value="Genomic_DNA"/>
</dbReference>
<dbReference type="Pfam" id="PF08223">
    <property type="entry name" value="PaaX_C"/>
    <property type="match status" value="1"/>
</dbReference>
<dbReference type="InterPro" id="IPR013225">
    <property type="entry name" value="PaaX_C"/>
</dbReference>
<dbReference type="AlphaFoldDB" id="A0A0R2NCM0"/>
<feature type="domain" description="Transcriptional repressor PaaX-like central Cas2-like" evidence="2">
    <location>
        <begin position="61"/>
        <end position="113"/>
    </location>
</feature>
<dbReference type="OrthoDB" id="2270427at2"/>
<organism evidence="3 4">
    <name type="scientific">Pediococcus argentinicus</name>
    <dbReference type="NCBI Taxonomy" id="480391"/>
    <lineage>
        <taxon>Bacteria</taxon>
        <taxon>Bacillati</taxon>
        <taxon>Bacillota</taxon>
        <taxon>Bacilli</taxon>
        <taxon>Lactobacillales</taxon>
        <taxon>Lactobacillaceae</taxon>
        <taxon>Pediococcus</taxon>
    </lineage>
</organism>
<evidence type="ECO:0000259" key="1">
    <source>
        <dbReference type="Pfam" id="PF08223"/>
    </source>
</evidence>